<dbReference type="EMBL" id="JACHXD010000001">
    <property type="protein sequence ID" value="MBB3117006.1"/>
    <property type="molecule type" value="Genomic_DNA"/>
</dbReference>
<reference evidence="3 4" key="1">
    <citation type="submission" date="2020-08" db="EMBL/GenBank/DDBJ databases">
        <title>Genomic Encyclopedia of Type Strains, Phase III (KMG-III): the genomes of soil and plant-associated and newly described type strains.</title>
        <authorList>
            <person name="Whitman W."/>
        </authorList>
    </citation>
    <scope>NUCLEOTIDE SEQUENCE [LARGE SCALE GENOMIC DNA]</scope>
    <source>
        <strain evidence="3 4">CECT 8897</strain>
    </source>
</reference>
<evidence type="ECO:0000313" key="4">
    <source>
        <dbReference type="Proteomes" id="UP000541535"/>
    </source>
</evidence>
<proteinExistence type="predicted"/>
<evidence type="ECO:0000259" key="2">
    <source>
        <dbReference type="Pfam" id="PF13400"/>
    </source>
</evidence>
<evidence type="ECO:0000313" key="3">
    <source>
        <dbReference type="EMBL" id="MBB3117006.1"/>
    </source>
</evidence>
<keyword evidence="1" id="KW-0472">Membrane</keyword>
<dbReference type="InterPro" id="IPR028087">
    <property type="entry name" value="Tad_N"/>
</dbReference>
<gene>
    <name evidence="3" type="ORF">FHS03_000025</name>
</gene>
<sequence>MKRHTSLRRQRGAIALMFGLLVVLLLGLLGLVIDLGQLYSREQEMRTLADSTALAAARELNGTAAGVNNALSHAAQTAVVSHYRYSQPVSWSSAALSFADDPDGPWHSVADTAASPAGRLFARVDTRQLAEEHGTVATAFLFLLAPAQASKQVAAVAVAGRSGLAIAPLAICAMDPAPSKTRNIAGPVDELVQYGFRRGVSYNLLNLNPALGASSGEYFLVDPVSAAGTLGTLANTEDSVLAPFMCAGRLHLRRIGSQLLTVRRKTPFTLALQLNSRFNSYGPAADPLSCTPLAAPPDSNVASFAAASWMSVAPSAPHAQPTTAGTPGKPLSTVADPLPEPVVNAAAYGPLWAYGPAAIAPSGAAYPRAYWPQLYPASPSVPTAPSYPALSAPYVAMVTAPTGNVGVARRRLLQIPLLACPVPAGQLQQASVLAIGTFFMVAPASGAAISAEFAGLASEQSLGTPVELLR</sequence>
<dbReference type="Pfam" id="PF13400">
    <property type="entry name" value="Tad"/>
    <property type="match status" value="1"/>
</dbReference>
<dbReference type="AlphaFoldDB" id="A0A7W5FS00"/>
<comment type="caution">
    <text evidence="3">The sequence shown here is derived from an EMBL/GenBank/DDBJ whole genome shotgun (WGS) entry which is preliminary data.</text>
</comment>
<organism evidence="3 4">
    <name type="scientific">Pseudoduganella violacea</name>
    <dbReference type="NCBI Taxonomy" id="1715466"/>
    <lineage>
        <taxon>Bacteria</taxon>
        <taxon>Pseudomonadati</taxon>
        <taxon>Pseudomonadota</taxon>
        <taxon>Betaproteobacteria</taxon>
        <taxon>Burkholderiales</taxon>
        <taxon>Oxalobacteraceae</taxon>
        <taxon>Telluria group</taxon>
        <taxon>Pseudoduganella</taxon>
    </lineage>
</organism>
<keyword evidence="1" id="KW-1133">Transmembrane helix</keyword>
<feature type="transmembrane region" description="Helical" evidence="1">
    <location>
        <begin position="12"/>
        <end position="33"/>
    </location>
</feature>
<feature type="domain" description="Putative Flp pilus-assembly TadG-like N-terminal" evidence="2">
    <location>
        <begin position="12"/>
        <end position="58"/>
    </location>
</feature>
<evidence type="ECO:0000256" key="1">
    <source>
        <dbReference type="SAM" id="Phobius"/>
    </source>
</evidence>
<dbReference type="RefSeq" id="WP_183439021.1">
    <property type="nucleotide sequence ID" value="NZ_JACHXD010000001.1"/>
</dbReference>
<dbReference type="Proteomes" id="UP000541535">
    <property type="component" value="Unassembled WGS sequence"/>
</dbReference>
<keyword evidence="4" id="KW-1185">Reference proteome</keyword>
<accession>A0A7W5FS00</accession>
<protein>
    <recommendedName>
        <fullName evidence="2">Putative Flp pilus-assembly TadG-like N-terminal domain-containing protein</fullName>
    </recommendedName>
</protein>
<keyword evidence="1" id="KW-0812">Transmembrane</keyword>
<name>A0A7W5FS00_9BURK</name>